<dbReference type="PANTHER" id="PTHR23259">
    <property type="entry name" value="RIDDLE"/>
    <property type="match status" value="1"/>
</dbReference>
<sequence length="107" mass="12020">MSNESSLPTLEFKLVRSWQMLSNVRRYFGHGGTLPVDPSTRCLHKHEKYNSCGTACPLNCEDVLSSNLQKPCTLQCVAGCYCEKGYVRKTDDKNSPCVKMEDCYSDA</sequence>
<keyword evidence="1" id="KW-0646">Protease inhibitor</keyword>
<evidence type="ECO:0000259" key="3">
    <source>
        <dbReference type="Pfam" id="PF01826"/>
    </source>
</evidence>
<dbReference type="InterPro" id="IPR051368">
    <property type="entry name" value="SerProtInhib-TIL_Domain"/>
</dbReference>
<comment type="caution">
    <text evidence="4">The sequence shown here is derived from an EMBL/GenBank/DDBJ whole genome shotgun (WGS) entry which is preliminary data.</text>
</comment>
<dbReference type="CDD" id="cd19941">
    <property type="entry name" value="TIL"/>
    <property type="match status" value="1"/>
</dbReference>
<organism evidence="4 5">
    <name type="scientific">Adineta ricciae</name>
    <name type="common">Rotifer</name>
    <dbReference type="NCBI Taxonomy" id="249248"/>
    <lineage>
        <taxon>Eukaryota</taxon>
        <taxon>Metazoa</taxon>
        <taxon>Spiralia</taxon>
        <taxon>Gnathifera</taxon>
        <taxon>Rotifera</taxon>
        <taxon>Eurotatoria</taxon>
        <taxon>Bdelloidea</taxon>
        <taxon>Adinetida</taxon>
        <taxon>Adinetidae</taxon>
        <taxon>Adineta</taxon>
    </lineage>
</organism>
<evidence type="ECO:0000313" key="5">
    <source>
        <dbReference type="Proteomes" id="UP000663828"/>
    </source>
</evidence>
<dbReference type="AlphaFoldDB" id="A0A815MHN9"/>
<gene>
    <name evidence="4" type="ORF">XAT740_LOCUS35263</name>
</gene>
<dbReference type="Gene3D" id="2.10.25.10">
    <property type="entry name" value="Laminin"/>
    <property type="match status" value="1"/>
</dbReference>
<protein>
    <recommendedName>
        <fullName evidence="3">TIL domain-containing protein</fullName>
    </recommendedName>
</protein>
<dbReference type="EMBL" id="CAJNOR010003518">
    <property type="protein sequence ID" value="CAF1421723.1"/>
    <property type="molecule type" value="Genomic_DNA"/>
</dbReference>
<proteinExistence type="predicted"/>
<feature type="domain" description="TIL" evidence="3">
    <location>
        <begin position="44"/>
        <end position="103"/>
    </location>
</feature>
<dbReference type="SUPFAM" id="SSF57567">
    <property type="entry name" value="Serine protease inhibitors"/>
    <property type="match status" value="1"/>
</dbReference>
<evidence type="ECO:0000256" key="1">
    <source>
        <dbReference type="ARBA" id="ARBA00022690"/>
    </source>
</evidence>
<dbReference type="InterPro" id="IPR036084">
    <property type="entry name" value="Ser_inhib-like_sf"/>
</dbReference>
<name>A0A815MHN9_ADIRI</name>
<reference evidence="4" key="1">
    <citation type="submission" date="2021-02" db="EMBL/GenBank/DDBJ databases">
        <authorList>
            <person name="Nowell W R."/>
        </authorList>
    </citation>
    <scope>NUCLEOTIDE SEQUENCE</scope>
</reference>
<dbReference type="PANTHER" id="PTHR23259:SF70">
    <property type="entry name" value="ACCESSORY GLAND PROTEIN ACP62F-RELATED"/>
    <property type="match status" value="1"/>
</dbReference>
<keyword evidence="5" id="KW-1185">Reference proteome</keyword>
<dbReference type="Proteomes" id="UP000663828">
    <property type="component" value="Unassembled WGS sequence"/>
</dbReference>
<evidence type="ECO:0000313" key="4">
    <source>
        <dbReference type="EMBL" id="CAF1421723.1"/>
    </source>
</evidence>
<keyword evidence="2" id="KW-1015">Disulfide bond</keyword>
<dbReference type="InterPro" id="IPR002919">
    <property type="entry name" value="TIL_dom"/>
</dbReference>
<dbReference type="Pfam" id="PF01826">
    <property type="entry name" value="TIL"/>
    <property type="match status" value="1"/>
</dbReference>
<dbReference type="GO" id="GO:0030414">
    <property type="term" value="F:peptidase inhibitor activity"/>
    <property type="evidence" value="ECO:0007669"/>
    <property type="project" value="UniProtKB-KW"/>
</dbReference>
<accession>A0A815MHN9</accession>
<evidence type="ECO:0000256" key="2">
    <source>
        <dbReference type="ARBA" id="ARBA00023157"/>
    </source>
</evidence>